<accession>A0A2G8JZ42</accession>
<proteinExistence type="predicted"/>
<feature type="region of interest" description="Disordered" evidence="2">
    <location>
        <begin position="269"/>
        <end position="307"/>
    </location>
</feature>
<evidence type="ECO:0000256" key="1">
    <source>
        <dbReference type="SAM" id="Coils"/>
    </source>
</evidence>
<feature type="compositionally biased region" description="Basic and acidic residues" evidence="2">
    <location>
        <begin position="277"/>
        <end position="298"/>
    </location>
</feature>
<keyword evidence="4" id="KW-1185">Reference proteome</keyword>
<evidence type="ECO:0000256" key="2">
    <source>
        <dbReference type="SAM" id="MobiDB-lite"/>
    </source>
</evidence>
<name>A0A2G8JZ42_STIJA</name>
<feature type="region of interest" description="Disordered" evidence="2">
    <location>
        <begin position="526"/>
        <end position="545"/>
    </location>
</feature>
<feature type="coiled-coil region" evidence="1">
    <location>
        <begin position="156"/>
        <end position="217"/>
    </location>
</feature>
<feature type="coiled-coil region" evidence="1">
    <location>
        <begin position="327"/>
        <end position="354"/>
    </location>
</feature>
<dbReference type="EMBL" id="MRZV01001064">
    <property type="protein sequence ID" value="PIK40979.1"/>
    <property type="molecule type" value="Genomic_DNA"/>
</dbReference>
<evidence type="ECO:0000313" key="3">
    <source>
        <dbReference type="EMBL" id="PIK40979.1"/>
    </source>
</evidence>
<sequence length="545" mass="63472">MQPKRKMPVSGGYRALENLSQMLQEYQADNVRNQEQFKWYEIVLLRTEADLLRTKKKLQVKELENEKMRGKLRVKGQLPKEDEDLFIVRDMCDGKTEDVEGGASASDKLISRNCKCLLVRLANGKIHCGLSPSRNGSARGSRQKRLFAPVFVGISEDIHSKTLQELEETRNQLKELIKQDNITYKEFLDAKKSEVQIRELQKTIEQLTLENARKAEETAKDKGIDKDKHIMELEEEILKHREGDSMKVKVIEASNRRCQELKEELEEMRQKYQQQKENQKKGDTMRRRVSDPYQKDGASESTSAPTQKLLNEKQSLIKVIAEMRDREEGLLFENHRIQNENEQLKRQYDMLNDSLETEVQCGDQAVFQRATCKRCNKLAEEVKRIREITLIVESEKSATVAQMKLFEDDFHKVREQLKFNEEKHQKEMSDSMKNCQMLSQELDASKVEMQKVRDHNQALEYQLSIVREYMKDHRPYYSVDSHPVARSQHGGPVYNPSAAPWQEGYRAPRRALDIADSRQVIEADSAAFSELKGEESEEEAELTRR</sequence>
<reference evidence="3 4" key="1">
    <citation type="journal article" date="2017" name="PLoS Biol.">
        <title>The sea cucumber genome provides insights into morphological evolution and visceral regeneration.</title>
        <authorList>
            <person name="Zhang X."/>
            <person name="Sun L."/>
            <person name="Yuan J."/>
            <person name="Sun Y."/>
            <person name="Gao Y."/>
            <person name="Zhang L."/>
            <person name="Li S."/>
            <person name="Dai H."/>
            <person name="Hamel J.F."/>
            <person name="Liu C."/>
            <person name="Yu Y."/>
            <person name="Liu S."/>
            <person name="Lin W."/>
            <person name="Guo K."/>
            <person name="Jin S."/>
            <person name="Xu P."/>
            <person name="Storey K.B."/>
            <person name="Huan P."/>
            <person name="Zhang T."/>
            <person name="Zhou Y."/>
            <person name="Zhang J."/>
            <person name="Lin C."/>
            <person name="Li X."/>
            <person name="Xing L."/>
            <person name="Huo D."/>
            <person name="Sun M."/>
            <person name="Wang L."/>
            <person name="Mercier A."/>
            <person name="Li F."/>
            <person name="Yang H."/>
            <person name="Xiang J."/>
        </authorList>
    </citation>
    <scope>NUCLEOTIDE SEQUENCE [LARGE SCALE GENOMIC DNA]</scope>
    <source>
        <strain evidence="3">Shaxun</strain>
        <tissue evidence="3">Muscle</tissue>
    </source>
</reference>
<comment type="caution">
    <text evidence="3">The sequence shown here is derived from an EMBL/GenBank/DDBJ whole genome shotgun (WGS) entry which is preliminary data.</text>
</comment>
<evidence type="ECO:0000313" key="4">
    <source>
        <dbReference type="Proteomes" id="UP000230750"/>
    </source>
</evidence>
<dbReference type="Proteomes" id="UP000230750">
    <property type="component" value="Unassembled WGS sequence"/>
</dbReference>
<feature type="compositionally biased region" description="Acidic residues" evidence="2">
    <location>
        <begin position="535"/>
        <end position="545"/>
    </location>
</feature>
<gene>
    <name evidence="3" type="ORF">BSL78_22166</name>
</gene>
<protein>
    <submittedName>
        <fullName evidence="3">Uncharacterized protein</fullName>
    </submittedName>
</protein>
<organism evidence="3 4">
    <name type="scientific">Stichopus japonicus</name>
    <name type="common">Sea cucumber</name>
    <dbReference type="NCBI Taxonomy" id="307972"/>
    <lineage>
        <taxon>Eukaryota</taxon>
        <taxon>Metazoa</taxon>
        <taxon>Echinodermata</taxon>
        <taxon>Eleutherozoa</taxon>
        <taxon>Echinozoa</taxon>
        <taxon>Holothuroidea</taxon>
        <taxon>Aspidochirotacea</taxon>
        <taxon>Aspidochirotida</taxon>
        <taxon>Stichopodidae</taxon>
        <taxon>Apostichopus</taxon>
    </lineage>
</organism>
<dbReference type="OrthoDB" id="10471142at2759"/>
<keyword evidence="1" id="KW-0175">Coiled coil</keyword>
<dbReference type="AlphaFoldDB" id="A0A2G8JZ42"/>